<dbReference type="PANTHER" id="PTHR43941">
    <property type="entry name" value="STRUCTURAL MAINTENANCE OF CHROMOSOMES PROTEIN 2"/>
    <property type="match status" value="1"/>
</dbReference>
<feature type="coiled-coil region" evidence="1">
    <location>
        <begin position="824"/>
        <end position="858"/>
    </location>
</feature>
<keyword evidence="1" id="KW-0175">Coiled coil</keyword>
<evidence type="ECO:0000256" key="1">
    <source>
        <dbReference type="SAM" id="Coils"/>
    </source>
</evidence>
<feature type="coiled-coil region" evidence="1">
    <location>
        <begin position="389"/>
        <end position="437"/>
    </location>
</feature>
<feature type="coiled-coil region" evidence="1">
    <location>
        <begin position="474"/>
        <end position="541"/>
    </location>
</feature>
<feature type="coiled-coil region" evidence="1">
    <location>
        <begin position="326"/>
        <end position="360"/>
    </location>
</feature>
<organism evidence="3 4">
    <name type="scientific">Giardia duodenalis assemblage B</name>
    <dbReference type="NCBI Taxonomy" id="1394984"/>
    <lineage>
        <taxon>Eukaryota</taxon>
        <taxon>Metamonada</taxon>
        <taxon>Diplomonadida</taxon>
        <taxon>Hexamitidae</taxon>
        <taxon>Giardiinae</taxon>
        <taxon>Giardia</taxon>
    </lineage>
</organism>
<protein>
    <submittedName>
        <fullName evidence="3">Chromosome segregation protein SMC/ coiled-coil protein</fullName>
    </submittedName>
</protein>
<feature type="compositionally biased region" description="Polar residues" evidence="2">
    <location>
        <begin position="53"/>
        <end position="64"/>
    </location>
</feature>
<feature type="coiled-coil region" evidence="1">
    <location>
        <begin position="87"/>
        <end position="142"/>
    </location>
</feature>
<proteinExistence type="predicted"/>
<dbReference type="PANTHER" id="PTHR43941:SF1">
    <property type="entry name" value="STRUCTURAL MAINTENANCE OF CHROMOSOMES PROTEIN 2"/>
    <property type="match status" value="1"/>
</dbReference>
<dbReference type="VEuPathDB" id="GiardiaDB:QR46_0534"/>
<dbReference type="GO" id="GO:0003682">
    <property type="term" value="F:chromatin binding"/>
    <property type="evidence" value="ECO:0007669"/>
    <property type="project" value="TreeGrafter"/>
</dbReference>
<dbReference type="GO" id="GO:0000793">
    <property type="term" value="C:condensed chromosome"/>
    <property type="evidence" value="ECO:0007669"/>
    <property type="project" value="TreeGrafter"/>
</dbReference>
<comment type="caution">
    <text evidence="3">The sequence shown here is derived from an EMBL/GenBank/DDBJ whole genome shotgun (WGS) entry which is preliminary data.</text>
</comment>
<feature type="coiled-coil region" evidence="1">
    <location>
        <begin position="709"/>
        <end position="767"/>
    </location>
</feature>
<dbReference type="EMBL" id="JXTI01000008">
    <property type="protein sequence ID" value="KWX15440.1"/>
    <property type="molecule type" value="Genomic_DNA"/>
</dbReference>
<dbReference type="OrthoDB" id="10254163at2759"/>
<evidence type="ECO:0000313" key="3">
    <source>
        <dbReference type="EMBL" id="KWX15440.1"/>
    </source>
</evidence>
<feature type="coiled-coil region" evidence="1">
    <location>
        <begin position="609"/>
        <end position="685"/>
    </location>
</feature>
<evidence type="ECO:0000313" key="4">
    <source>
        <dbReference type="Proteomes" id="UP000070089"/>
    </source>
</evidence>
<dbReference type="GO" id="GO:0000785">
    <property type="term" value="C:chromatin"/>
    <property type="evidence" value="ECO:0007669"/>
    <property type="project" value="TreeGrafter"/>
</dbReference>
<sequence length="885" mass="99141">MSFTEEFRSKKIEFTLLMANTLPRTPDLTYLSADAPRSVERFPAAQGHPENQAAGQSSSTLTNGLNVNNSMGYSSSNYVEESHLNTIESLQMEAERKDKLLEKLNIQLREREEQHDRDMEALSEMQDLLDKKEEQISELALAVSQRMETQADNALAESLTLNGWDMLDANDEKHVPVIKPDAQNLADSLDLTVSTPHSACSTTSLETDALKHSIRKLQFQLTQRDRLHRDAELSNQTYRDEIQHLKDENAQYQTLITSQADEIQTLREQQLGETEELAAMEEEISVLRTTLAEKLRLIETLTAEAQLSKTQLLEMKDAKLLVQHSADIATAEIETATEEITTLRMELEAERQKVIDLQAALDHEKFASKQKTHEYTEVLTNLSHSHGVVNSLETQIQDMETHAKIKDEEIEALQLKCRSLQLELDDTRAQLEKAMNNAITLVPSLSPDELATILSDNNRMLNMLTDSASETEALLAANEQLQTSNGELKKMNAELIAKMEHLSTVDPMDIPDTTSNQHTVLDMKNKLISKLELDLDSLRQKYFMMEKSLNEQLEAVTVAKVSLDAENARLRTELQSIEPQTMSSMNSATSISIAGGHSPGRAGSISSQVMGLNSDVTRLQNELRRKDAEIDNMSTQIATIMEEILSVRQANMSLEQGMQSLSQEAEYHKNQASVLEKTLAQTREELRITLDKTRVGELIEALNGKTAEVTKLIRVIEDKNAQIKDMQIELDGRALSGTTGKVMQATIKNLEEEILRLNQELELVVISNESLESRLHSMGGSIGQPQSQGQAQTTSLPVNLTANFHGREDHLSSDASSVSAAIKMRQLSEEVLSLKDTITNLTTTLKQKDARLEEVSSELSVKYVELDNMRGLVKKKNEQLMQLMK</sequence>
<feature type="region of interest" description="Disordered" evidence="2">
    <location>
        <begin position="45"/>
        <end position="64"/>
    </location>
</feature>
<dbReference type="AlphaFoldDB" id="A0A132NZF1"/>
<gene>
    <name evidence="3" type="ORF">QR46_0534</name>
</gene>
<dbReference type="GO" id="GO:0007076">
    <property type="term" value="P:mitotic chromosome condensation"/>
    <property type="evidence" value="ECO:0007669"/>
    <property type="project" value="TreeGrafter"/>
</dbReference>
<reference evidence="3 4" key="1">
    <citation type="journal article" date="2015" name="Mol. Biochem. Parasitol.">
        <title>Identification of polymorphic genes for use in assemblage B genotyping assays through comparative genomics of multiple assemblage B Giardia duodenalis isolates.</title>
        <authorList>
            <person name="Wielinga C."/>
            <person name="Thompson R.C."/>
            <person name="Monis P."/>
            <person name="Ryan U."/>
        </authorList>
    </citation>
    <scope>NUCLEOTIDE SEQUENCE [LARGE SCALE GENOMIC DNA]</scope>
    <source>
        <strain evidence="3 4">BAH15c1</strain>
    </source>
</reference>
<evidence type="ECO:0000256" key="2">
    <source>
        <dbReference type="SAM" id="MobiDB-lite"/>
    </source>
</evidence>
<dbReference type="GO" id="GO:0000796">
    <property type="term" value="C:condensin complex"/>
    <property type="evidence" value="ECO:0007669"/>
    <property type="project" value="TreeGrafter"/>
</dbReference>
<name>A0A132NZF1_GIAIN</name>
<dbReference type="Proteomes" id="UP000070089">
    <property type="component" value="Unassembled WGS sequence"/>
</dbReference>
<accession>A0A132NZF1</accession>
<feature type="coiled-coil region" evidence="1">
    <location>
        <begin position="228"/>
        <end position="297"/>
    </location>
</feature>